<dbReference type="PANTHER" id="PTHR43791:SF3">
    <property type="entry name" value="MAJOR FACILITATOR SUPERFAMILY (MFS) PROFILE DOMAIN-CONTAINING PROTEIN"/>
    <property type="match status" value="1"/>
</dbReference>
<dbReference type="SUPFAM" id="SSF103473">
    <property type="entry name" value="MFS general substrate transporter"/>
    <property type="match status" value="1"/>
</dbReference>
<dbReference type="RefSeq" id="XP_016624912.1">
    <property type="nucleotide sequence ID" value="XM_016759584.1"/>
</dbReference>
<feature type="transmembrane region" description="Helical" evidence="6">
    <location>
        <begin position="183"/>
        <end position="204"/>
    </location>
</feature>
<evidence type="ECO:0000256" key="6">
    <source>
        <dbReference type="SAM" id="Phobius"/>
    </source>
</evidence>
<keyword evidence="5 6" id="KW-0472">Membrane</keyword>
<dbReference type="PANTHER" id="PTHR43791">
    <property type="entry name" value="PERMEASE-RELATED"/>
    <property type="match status" value="1"/>
</dbReference>
<dbReference type="EMBL" id="KN846981">
    <property type="protein sequence ID" value="KIW98243.1"/>
    <property type="molecule type" value="Genomic_DNA"/>
</dbReference>
<sequence length="492" mass="53778">MKNNLPYSVAEVASLSSTEKAGDFKHAEEKVTGHVAEQEINPRVVRKIVRKIDARLVPILGLLHAVSLIDRGNLGGARIAGIDEATNLDVGSRASIVILVFYIGYIVMEIPSNILIKKLGAANWMSFLAVCWGVVCIGIGYSKNWQTLAVCRVILGLLEAGIYPGAVYLCGSWYPRYEVQLRIAIFAMIGMFLSGFGNILAYGLTQIAQQPEVNGWKWIFIVEGCLTLGVAVLVRLILVDFPHSKRNKFLTQDEKIIVHDRLVADRGLHETEKVTWKVVGATFADWRVWAMQVRPSHFSACTSNYSYTFFLPIILRRGMGFSQEASFLLTAPPAFVSALIAIGTAYVADRLKFRGPFILGTSVFAIVGIAMVGWCSNPAGRYTGVFFGQIGGNALAATTLAWMANNMRGDAKRAVATAIQVMMGGVGGVYSALVFRQQDTPNYIPGIIATMVSIAVPMIITLVMMPLLRRANRQADAGTRVIEGAAEFRYTL</sequence>
<evidence type="ECO:0000256" key="3">
    <source>
        <dbReference type="ARBA" id="ARBA00022692"/>
    </source>
</evidence>
<feature type="transmembrane region" description="Helical" evidence="6">
    <location>
        <begin position="386"/>
        <end position="403"/>
    </location>
</feature>
<evidence type="ECO:0000313" key="9">
    <source>
        <dbReference type="Proteomes" id="UP000053789"/>
    </source>
</evidence>
<gene>
    <name evidence="8" type="ORF">Z519_01827</name>
</gene>
<dbReference type="AlphaFoldDB" id="A0A0D2HXU9"/>
<evidence type="ECO:0000313" key="8">
    <source>
        <dbReference type="EMBL" id="KIW98243.1"/>
    </source>
</evidence>
<keyword evidence="2" id="KW-0813">Transport</keyword>
<feature type="transmembrane region" description="Helical" evidence="6">
    <location>
        <begin position="216"/>
        <end position="238"/>
    </location>
</feature>
<evidence type="ECO:0000256" key="2">
    <source>
        <dbReference type="ARBA" id="ARBA00022448"/>
    </source>
</evidence>
<feature type="transmembrane region" description="Helical" evidence="6">
    <location>
        <begin position="90"/>
        <end position="108"/>
    </location>
</feature>
<feature type="transmembrane region" description="Helical" evidence="6">
    <location>
        <begin position="327"/>
        <end position="348"/>
    </location>
</feature>
<accession>A0A0D2HXU9</accession>
<dbReference type="VEuPathDB" id="FungiDB:Z519_01827"/>
<comment type="subcellular location">
    <subcellularLocation>
        <location evidence="1">Membrane</location>
        <topology evidence="1">Multi-pass membrane protein</topology>
    </subcellularLocation>
</comment>
<evidence type="ECO:0000256" key="4">
    <source>
        <dbReference type="ARBA" id="ARBA00022989"/>
    </source>
</evidence>
<dbReference type="FunFam" id="1.20.1250.20:FF:000013">
    <property type="entry name" value="MFS general substrate transporter"/>
    <property type="match status" value="1"/>
</dbReference>
<dbReference type="FunFam" id="1.20.1250.20:FF:000018">
    <property type="entry name" value="MFS transporter permease"/>
    <property type="match status" value="1"/>
</dbReference>
<dbReference type="InterPro" id="IPR011701">
    <property type="entry name" value="MFS"/>
</dbReference>
<evidence type="ECO:0000256" key="5">
    <source>
        <dbReference type="ARBA" id="ARBA00023136"/>
    </source>
</evidence>
<feature type="transmembrane region" description="Helical" evidence="6">
    <location>
        <begin position="415"/>
        <end position="435"/>
    </location>
</feature>
<dbReference type="OrthoDB" id="3639251at2759"/>
<dbReference type="GO" id="GO:0016020">
    <property type="term" value="C:membrane"/>
    <property type="evidence" value="ECO:0007669"/>
    <property type="project" value="UniProtKB-SubCell"/>
</dbReference>
<dbReference type="InterPro" id="IPR020846">
    <property type="entry name" value="MFS_dom"/>
</dbReference>
<dbReference type="Proteomes" id="UP000053789">
    <property type="component" value="Unassembled WGS sequence"/>
</dbReference>
<dbReference type="PROSITE" id="PS50850">
    <property type="entry name" value="MFS"/>
    <property type="match status" value="1"/>
</dbReference>
<feature type="transmembrane region" description="Helical" evidence="6">
    <location>
        <begin position="447"/>
        <end position="468"/>
    </location>
</feature>
<proteinExistence type="predicted"/>
<evidence type="ECO:0000256" key="1">
    <source>
        <dbReference type="ARBA" id="ARBA00004141"/>
    </source>
</evidence>
<dbReference type="GeneID" id="27694755"/>
<keyword evidence="4 6" id="KW-1133">Transmembrane helix</keyword>
<feature type="domain" description="Major facilitator superfamily (MFS) profile" evidence="7">
    <location>
        <begin position="56"/>
        <end position="473"/>
    </location>
</feature>
<dbReference type="GO" id="GO:0022857">
    <property type="term" value="F:transmembrane transporter activity"/>
    <property type="evidence" value="ECO:0007669"/>
    <property type="project" value="InterPro"/>
</dbReference>
<feature type="transmembrane region" description="Helical" evidence="6">
    <location>
        <begin position="355"/>
        <end position="374"/>
    </location>
</feature>
<name>A0A0D2HXU9_CLAB1</name>
<protein>
    <recommendedName>
        <fullName evidence="7">Major facilitator superfamily (MFS) profile domain-containing protein</fullName>
    </recommendedName>
</protein>
<organism evidence="8 9">
    <name type="scientific">Cladophialophora bantiana (strain ATCC 10958 / CBS 173.52 / CDC B-1940 / NIH 8579)</name>
    <name type="common">Xylohypha bantiana</name>
    <dbReference type="NCBI Taxonomy" id="1442370"/>
    <lineage>
        <taxon>Eukaryota</taxon>
        <taxon>Fungi</taxon>
        <taxon>Dikarya</taxon>
        <taxon>Ascomycota</taxon>
        <taxon>Pezizomycotina</taxon>
        <taxon>Eurotiomycetes</taxon>
        <taxon>Chaetothyriomycetidae</taxon>
        <taxon>Chaetothyriales</taxon>
        <taxon>Herpotrichiellaceae</taxon>
        <taxon>Cladophialophora</taxon>
    </lineage>
</organism>
<evidence type="ECO:0000259" key="7">
    <source>
        <dbReference type="PROSITE" id="PS50850"/>
    </source>
</evidence>
<feature type="transmembrane region" description="Helical" evidence="6">
    <location>
        <begin position="120"/>
        <end position="141"/>
    </location>
</feature>
<dbReference type="InterPro" id="IPR036259">
    <property type="entry name" value="MFS_trans_sf"/>
</dbReference>
<feature type="transmembrane region" description="Helical" evidence="6">
    <location>
        <begin position="147"/>
        <end position="171"/>
    </location>
</feature>
<reference evidence="8" key="1">
    <citation type="submission" date="2015-01" db="EMBL/GenBank/DDBJ databases">
        <title>The Genome Sequence of Cladophialophora bantiana CBS 173.52.</title>
        <authorList>
            <consortium name="The Broad Institute Genomics Platform"/>
            <person name="Cuomo C."/>
            <person name="de Hoog S."/>
            <person name="Gorbushina A."/>
            <person name="Stielow B."/>
            <person name="Teixiera M."/>
            <person name="Abouelleil A."/>
            <person name="Chapman S.B."/>
            <person name="Priest M."/>
            <person name="Young S.K."/>
            <person name="Wortman J."/>
            <person name="Nusbaum C."/>
            <person name="Birren B."/>
        </authorList>
    </citation>
    <scope>NUCLEOTIDE SEQUENCE [LARGE SCALE GENOMIC DNA]</scope>
    <source>
        <strain evidence="8">CBS 173.52</strain>
    </source>
</reference>
<keyword evidence="3 6" id="KW-0812">Transmembrane</keyword>
<dbReference type="Gene3D" id="1.20.1250.20">
    <property type="entry name" value="MFS general substrate transporter like domains"/>
    <property type="match status" value="2"/>
</dbReference>
<keyword evidence="9" id="KW-1185">Reference proteome</keyword>
<dbReference type="Pfam" id="PF07690">
    <property type="entry name" value="MFS_1"/>
    <property type="match status" value="1"/>
</dbReference>
<dbReference type="HOGENOM" id="CLU_001265_0_1_1"/>